<keyword evidence="3 5" id="KW-1133">Transmembrane helix</keyword>
<feature type="transmembrane region" description="Helical" evidence="5">
    <location>
        <begin position="228"/>
        <end position="251"/>
    </location>
</feature>
<evidence type="ECO:0000256" key="5">
    <source>
        <dbReference type="SAM" id="Phobius"/>
    </source>
</evidence>
<feature type="transmembrane region" description="Helical" evidence="5">
    <location>
        <begin position="37"/>
        <end position="57"/>
    </location>
</feature>
<evidence type="ECO:0000313" key="8">
    <source>
        <dbReference type="Proteomes" id="UP000280834"/>
    </source>
</evidence>
<evidence type="ECO:0000259" key="6">
    <source>
        <dbReference type="PROSITE" id="PS50262"/>
    </source>
</evidence>
<dbReference type="PROSITE" id="PS50262">
    <property type="entry name" value="G_PROTEIN_RECEP_F1_2"/>
    <property type="match status" value="1"/>
</dbReference>
<gene>
    <name evidence="7" type="ORF">BTMF_LOCUS8863</name>
</gene>
<dbReference type="CDD" id="cd14978">
    <property type="entry name" value="7tmA_FMRFamide_R-like"/>
    <property type="match status" value="1"/>
</dbReference>
<keyword evidence="4 5" id="KW-0472">Membrane</keyword>
<protein>
    <submittedName>
        <fullName evidence="9">G_PROTEIN_RECEP_F1_2 domain-containing protein</fullName>
    </submittedName>
</protein>
<dbReference type="AlphaFoldDB" id="A0A0R3QSX7"/>
<reference evidence="9" key="1">
    <citation type="submission" date="2017-02" db="UniProtKB">
        <authorList>
            <consortium name="WormBaseParasite"/>
        </authorList>
    </citation>
    <scope>IDENTIFICATION</scope>
</reference>
<evidence type="ECO:0000313" key="7">
    <source>
        <dbReference type="EMBL" id="VDO29722.1"/>
    </source>
</evidence>
<sequence>MECPNSPQLFDEKDAIALSILSIVNEFCLSYRKLHKYVSMILCVFGLLANCTHIWILKRPSMLRSSVHTVLICIALADSGTMSSYAIYLLRYEFCASSTGGYSYGWVLLLKLHVVLSTALHSISLYLLVFITYIRICSVQTQRSQLLETRVAGLISLLISFAIFALCIPTLLAHDIVLQENSPHFIGLKEIHPTDLSESDSSSISNKYSIGLSKMFVNNDCFLLKLNLWLTGIMMKVIPCILLLFLTYCLLVKLAKNKKKRVALLRERAKDRVYKDHTTCMLLLMVSSFLCTELPQGIIAIFNGLLHLKRIEFSFPAIYTAQFHFYVYLTIADILDVLSLINCYDNNLLIIKERKNVNKLDSYEKKGDCQQECRLNENKESPKFMKDEEAKETITIVDK</sequence>
<keyword evidence="2 5" id="KW-0812">Transmembrane</keyword>
<feature type="domain" description="G-protein coupled receptors family 1 profile" evidence="6">
    <location>
        <begin position="49"/>
        <end position="350"/>
    </location>
</feature>
<comment type="subcellular location">
    <subcellularLocation>
        <location evidence="1">Membrane</location>
    </subcellularLocation>
</comment>
<dbReference type="InterPro" id="IPR017452">
    <property type="entry name" value="GPCR_Rhodpsn_7TM"/>
</dbReference>
<dbReference type="GO" id="GO:0008528">
    <property type="term" value="F:G protein-coupled peptide receptor activity"/>
    <property type="evidence" value="ECO:0007669"/>
    <property type="project" value="InterPro"/>
</dbReference>
<feature type="transmembrane region" description="Helical" evidence="5">
    <location>
        <begin position="151"/>
        <end position="172"/>
    </location>
</feature>
<dbReference type="PANTHER" id="PTHR46273:SF6">
    <property type="entry name" value="G-PROTEIN COUPLED RECEPTORS FAMILY 1 PROFILE DOMAIN-CONTAINING PROTEIN"/>
    <property type="match status" value="1"/>
</dbReference>
<evidence type="ECO:0000256" key="4">
    <source>
        <dbReference type="ARBA" id="ARBA00023136"/>
    </source>
</evidence>
<feature type="transmembrane region" description="Helical" evidence="5">
    <location>
        <begin position="110"/>
        <end position="131"/>
    </location>
</feature>
<feature type="transmembrane region" description="Helical" evidence="5">
    <location>
        <begin position="280"/>
        <end position="305"/>
    </location>
</feature>
<dbReference type="Pfam" id="PF10324">
    <property type="entry name" value="7TM_GPCR_Srw"/>
    <property type="match status" value="1"/>
</dbReference>
<dbReference type="InterPro" id="IPR053219">
    <property type="entry name" value="GPCR_Dmsr-1"/>
</dbReference>
<dbReference type="SUPFAM" id="SSF81321">
    <property type="entry name" value="Family A G protein-coupled receptor-like"/>
    <property type="match status" value="1"/>
</dbReference>
<evidence type="ECO:0000256" key="3">
    <source>
        <dbReference type="ARBA" id="ARBA00022989"/>
    </source>
</evidence>
<dbReference type="GO" id="GO:0005886">
    <property type="term" value="C:plasma membrane"/>
    <property type="evidence" value="ECO:0007669"/>
    <property type="project" value="TreeGrafter"/>
</dbReference>
<feature type="transmembrane region" description="Helical" evidence="5">
    <location>
        <begin position="69"/>
        <end position="90"/>
    </location>
</feature>
<dbReference type="WBParaSite" id="BTMF_0001082901-mRNA-1">
    <property type="protein sequence ID" value="BTMF_0001082901-mRNA-1"/>
    <property type="gene ID" value="BTMF_0001082901"/>
</dbReference>
<reference evidence="7 8" key="2">
    <citation type="submission" date="2018-11" db="EMBL/GenBank/DDBJ databases">
        <authorList>
            <consortium name="Pathogen Informatics"/>
        </authorList>
    </citation>
    <scope>NUCLEOTIDE SEQUENCE [LARGE SCALE GENOMIC DNA]</scope>
</reference>
<evidence type="ECO:0000256" key="1">
    <source>
        <dbReference type="ARBA" id="ARBA00004370"/>
    </source>
</evidence>
<dbReference type="Proteomes" id="UP000280834">
    <property type="component" value="Unassembled WGS sequence"/>
</dbReference>
<dbReference type="Gene3D" id="1.20.1070.10">
    <property type="entry name" value="Rhodopsin 7-helix transmembrane proteins"/>
    <property type="match status" value="1"/>
</dbReference>
<keyword evidence="8" id="KW-1185">Reference proteome</keyword>
<accession>A0A0R3QSX7</accession>
<dbReference type="PANTHER" id="PTHR46273">
    <property type="entry name" value="MYOSUPPRESSIN RECEPTOR 1, ISOFORM B-RELATED"/>
    <property type="match status" value="1"/>
</dbReference>
<organism evidence="9">
    <name type="scientific">Brugia timori</name>
    <dbReference type="NCBI Taxonomy" id="42155"/>
    <lineage>
        <taxon>Eukaryota</taxon>
        <taxon>Metazoa</taxon>
        <taxon>Ecdysozoa</taxon>
        <taxon>Nematoda</taxon>
        <taxon>Chromadorea</taxon>
        <taxon>Rhabditida</taxon>
        <taxon>Spirurina</taxon>
        <taxon>Spiruromorpha</taxon>
        <taxon>Filarioidea</taxon>
        <taxon>Onchocercidae</taxon>
        <taxon>Brugia</taxon>
    </lineage>
</organism>
<evidence type="ECO:0000256" key="2">
    <source>
        <dbReference type="ARBA" id="ARBA00022692"/>
    </source>
</evidence>
<evidence type="ECO:0000313" key="9">
    <source>
        <dbReference type="WBParaSite" id="BTMF_0001082901-mRNA-1"/>
    </source>
</evidence>
<dbReference type="STRING" id="42155.A0A0R3QSX7"/>
<dbReference type="InterPro" id="IPR019427">
    <property type="entry name" value="7TM_GPCR_serpentine_rcpt_Srw"/>
</dbReference>
<proteinExistence type="predicted"/>
<name>A0A0R3QSX7_9BILA</name>
<dbReference type="EMBL" id="UZAG01016635">
    <property type="protein sequence ID" value="VDO29722.1"/>
    <property type="molecule type" value="Genomic_DNA"/>
</dbReference>
<feature type="transmembrane region" description="Helical" evidence="5">
    <location>
        <begin position="325"/>
        <end position="344"/>
    </location>
</feature>